<dbReference type="AlphaFoldDB" id="A0A1H0Y484"/>
<evidence type="ECO:0000313" key="1">
    <source>
        <dbReference type="EMBL" id="SDQ09979.1"/>
    </source>
</evidence>
<protein>
    <submittedName>
        <fullName evidence="1">Ecdysteroid kinase</fullName>
    </submittedName>
</protein>
<proteinExistence type="predicted"/>
<keyword evidence="2" id="KW-1185">Reference proteome</keyword>
<dbReference type="GO" id="GO:0016301">
    <property type="term" value="F:kinase activity"/>
    <property type="evidence" value="ECO:0007669"/>
    <property type="project" value="UniProtKB-KW"/>
</dbReference>
<sequence>MGIRKNCFILIENQLYINVEQGILKLCFFLFTMTKPFAIFERKSGIHIFNFLPITVIRAIRVLQFTFNFYNKKKKFKESGNTISTVKTNYYGHCLLQLRQGEQKIFNFRDKVVITSFPRHGAPIEVDKVICNARIATQCSLAPRVINWDIGEQYIIEEYINHRRPSYSFNNLEKIYSETFPILEKILFSTTPDPVKINSYTQKRFYFIESLIKKHQLNNPDFASIIQKTIRFLDFIKFMIENYKRVEEIILVSSHGDFWEGNILLNNKYARVIDWSTLGKRSFYFDYYYFLFMLASNKSGFDKVDKEGITQLADVLAKSINAYYEEIKRKSNCSSLDIRNIQYAEIYRYLFYLELIELKLVENNPNEEAKSMNEIITWISRFELIEEIINSHGASYISS</sequence>
<evidence type="ECO:0000313" key="2">
    <source>
        <dbReference type="Proteomes" id="UP000199444"/>
    </source>
</evidence>
<accession>A0A1H0Y484</accession>
<dbReference type="Proteomes" id="UP000199444">
    <property type="component" value="Unassembled WGS sequence"/>
</dbReference>
<dbReference type="EMBL" id="FNKD01000001">
    <property type="protein sequence ID" value="SDQ09979.1"/>
    <property type="molecule type" value="Genomic_DNA"/>
</dbReference>
<name>A0A1H0Y484_9BACI</name>
<dbReference type="SUPFAM" id="SSF56112">
    <property type="entry name" value="Protein kinase-like (PK-like)"/>
    <property type="match status" value="1"/>
</dbReference>
<keyword evidence="1" id="KW-0418">Kinase</keyword>
<gene>
    <name evidence="1" type="ORF">SAMN05216231_0415</name>
</gene>
<dbReference type="InterPro" id="IPR011009">
    <property type="entry name" value="Kinase-like_dom_sf"/>
</dbReference>
<dbReference type="STRING" id="553311.SAMN05216231_0415"/>
<dbReference type="Gene3D" id="3.90.1200.10">
    <property type="match status" value="1"/>
</dbReference>
<dbReference type="RefSeq" id="WP_092491296.1">
    <property type="nucleotide sequence ID" value="NZ_FNKD01000001.1"/>
</dbReference>
<organism evidence="1 2">
    <name type="scientific">Virgibacillus salinus</name>
    <dbReference type="NCBI Taxonomy" id="553311"/>
    <lineage>
        <taxon>Bacteria</taxon>
        <taxon>Bacillati</taxon>
        <taxon>Bacillota</taxon>
        <taxon>Bacilli</taxon>
        <taxon>Bacillales</taxon>
        <taxon>Bacillaceae</taxon>
        <taxon>Virgibacillus</taxon>
    </lineage>
</organism>
<keyword evidence="1" id="KW-0808">Transferase</keyword>
<reference evidence="1 2" key="1">
    <citation type="submission" date="2016-10" db="EMBL/GenBank/DDBJ databases">
        <authorList>
            <person name="de Groot N.N."/>
        </authorList>
    </citation>
    <scope>NUCLEOTIDE SEQUENCE [LARGE SCALE GENOMIC DNA]</scope>
    <source>
        <strain evidence="1 2">CGMCC 1.10449</strain>
    </source>
</reference>